<evidence type="ECO:0008006" key="11">
    <source>
        <dbReference type="Google" id="ProtNLM"/>
    </source>
</evidence>
<keyword evidence="10" id="KW-1185">Reference proteome</keyword>
<evidence type="ECO:0000313" key="10">
    <source>
        <dbReference type="Proteomes" id="UP001165068"/>
    </source>
</evidence>
<evidence type="ECO:0000256" key="4">
    <source>
        <dbReference type="ARBA" id="ARBA00022746"/>
    </source>
</evidence>
<name>A0ABQ5NDZ1_9MICO</name>
<keyword evidence="3 8" id="KW-0812">Transmembrane</keyword>
<evidence type="ECO:0000256" key="2">
    <source>
        <dbReference type="ARBA" id="ARBA00004829"/>
    </source>
</evidence>
<comment type="pathway">
    <text evidence="2">Carotenoid biosynthesis.</text>
</comment>
<organism evidence="9 10">
    <name type="scientific">Microbacterium arabinogalactanolyticum</name>
    <dbReference type="NCBI Taxonomy" id="69365"/>
    <lineage>
        <taxon>Bacteria</taxon>
        <taxon>Bacillati</taxon>
        <taxon>Actinomycetota</taxon>
        <taxon>Actinomycetes</taxon>
        <taxon>Micrococcales</taxon>
        <taxon>Microbacteriaceae</taxon>
        <taxon>Microbacterium</taxon>
    </lineage>
</organism>
<gene>
    <name evidence="9" type="ORF">MIAR_06060</name>
</gene>
<evidence type="ECO:0000256" key="8">
    <source>
        <dbReference type="SAM" id="Phobius"/>
    </source>
</evidence>
<dbReference type="NCBIfam" id="TIGR03462">
    <property type="entry name" value="CarR_dom_SF"/>
    <property type="match status" value="1"/>
</dbReference>
<evidence type="ECO:0000313" key="9">
    <source>
        <dbReference type="EMBL" id="GLC84018.1"/>
    </source>
</evidence>
<feature type="transmembrane region" description="Helical" evidence="8">
    <location>
        <begin position="32"/>
        <end position="60"/>
    </location>
</feature>
<feature type="transmembrane region" description="Helical" evidence="8">
    <location>
        <begin position="80"/>
        <end position="97"/>
    </location>
</feature>
<keyword evidence="6 8" id="KW-0472">Membrane</keyword>
<dbReference type="InterPro" id="IPR017825">
    <property type="entry name" value="Lycopene_cyclase_dom"/>
</dbReference>
<dbReference type="RefSeq" id="WP_285631133.1">
    <property type="nucleotide sequence ID" value="NZ_BAAAUK010000003.1"/>
</dbReference>
<evidence type="ECO:0000256" key="7">
    <source>
        <dbReference type="ARBA" id="ARBA00023235"/>
    </source>
</evidence>
<reference evidence="9" key="1">
    <citation type="submission" date="2022-08" db="EMBL/GenBank/DDBJ databases">
        <title>Draft genome sequence of Microbacterium arabinogalactanolyticum JCM 9171.</title>
        <authorList>
            <person name="Fujita K."/>
            <person name="Ishiwata A."/>
            <person name="Fushinobu S."/>
        </authorList>
    </citation>
    <scope>NUCLEOTIDE SEQUENCE</scope>
    <source>
        <strain evidence="9">JCM 9171</strain>
    </source>
</reference>
<dbReference type="EMBL" id="BRZC01000003">
    <property type="protein sequence ID" value="GLC84018.1"/>
    <property type="molecule type" value="Genomic_DNA"/>
</dbReference>
<keyword evidence="4" id="KW-0125">Carotenoid biosynthesis</keyword>
<feature type="transmembrane region" description="Helical" evidence="8">
    <location>
        <begin position="6"/>
        <end position="25"/>
    </location>
</feature>
<keyword evidence="5 8" id="KW-1133">Transmembrane helix</keyword>
<dbReference type="Proteomes" id="UP001165068">
    <property type="component" value="Unassembled WGS sequence"/>
</dbReference>
<evidence type="ECO:0000256" key="6">
    <source>
        <dbReference type="ARBA" id="ARBA00023136"/>
    </source>
</evidence>
<evidence type="ECO:0000256" key="5">
    <source>
        <dbReference type="ARBA" id="ARBA00022989"/>
    </source>
</evidence>
<evidence type="ECO:0000256" key="1">
    <source>
        <dbReference type="ARBA" id="ARBA00004141"/>
    </source>
</evidence>
<evidence type="ECO:0000256" key="3">
    <source>
        <dbReference type="ARBA" id="ARBA00022692"/>
    </source>
</evidence>
<comment type="subcellular location">
    <subcellularLocation>
        <location evidence="1">Membrane</location>
        <topology evidence="1">Multi-pass membrane protein</topology>
    </subcellularLocation>
</comment>
<accession>A0ABQ5NDZ1</accession>
<comment type="caution">
    <text evidence="9">The sequence shown here is derived from an EMBL/GenBank/DDBJ whole genome shotgun (WGS) entry which is preliminary data.</text>
</comment>
<keyword evidence="7" id="KW-0413">Isomerase</keyword>
<sequence length="107" mass="11930">MSLVYAVALLLSGACLVLLDLRFGLVLRRRPVATAIALAVGLAFFLAWDAAGIALGVFRHVDSRWASGVLLAPEFPVEELLFLLFLSYLTLILLSGWRRWSESRDRR</sequence>
<protein>
    <recommendedName>
        <fullName evidence="11">Lycopene cyclase domain-containing protein</fullName>
    </recommendedName>
</protein>
<proteinExistence type="predicted"/>